<dbReference type="PROSITE" id="PS50931">
    <property type="entry name" value="HTH_LYSR"/>
    <property type="match status" value="1"/>
</dbReference>
<dbReference type="FunFam" id="1.10.10.10:FF:000001">
    <property type="entry name" value="LysR family transcriptional regulator"/>
    <property type="match status" value="1"/>
</dbReference>
<reference evidence="6 7" key="1">
    <citation type="submission" date="2019-04" db="EMBL/GenBank/DDBJ databases">
        <title>Reference strain of H23.</title>
        <authorList>
            <person name="Luo X."/>
        </authorList>
    </citation>
    <scope>NUCLEOTIDE SEQUENCE [LARGE SCALE GENOMIC DNA]</scope>
    <source>
        <strain evidence="6 7">H23</strain>
    </source>
</reference>
<sequence length="293" mass="32469">MSRPDLALLTIFAEVAQRRSFRAAARHLRLSPSAVSQAVGKLEARLEVRLLARTTRSVAPTEDGRRLLQQIGPALDEIGDAMTRFREARGEPAGSLRIVSHRLPAQLLIAPRMAAFSRAHPQVALEIFVDDALVDIVSAGFDAGVRLHENLEGDMVATSLGGAQRMIAVAAPHFFDAHRKLSHPRELAKLPCLGLRLQSGRIYDWEFERNGERVAVAVSGPITFNDDDIMLMAARDGAGIAFAFEKLIEEDLRTGRLVPILEDWSPSFPGFSLYYPSRRQLRPALRAFIDWMA</sequence>
<dbReference type="OrthoDB" id="9810065at2"/>
<evidence type="ECO:0000259" key="5">
    <source>
        <dbReference type="PROSITE" id="PS50931"/>
    </source>
</evidence>
<dbReference type="RefSeq" id="WP_137267504.1">
    <property type="nucleotide sequence ID" value="NZ_SZUA01000002.1"/>
</dbReference>
<dbReference type="CDD" id="cd08474">
    <property type="entry name" value="PBP2_CrgA_like_5"/>
    <property type="match status" value="1"/>
</dbReference>
<dbReference type="Proteomes" id="UP000308707">
    <property type="component" value="Unassembled WGS sequence"/>
</dbReference>
<evidence type="ECO:0000256" key="2">
    <source>
        <dbReference type="ARBA" id="ARBA00023015"/>
    </source>
</evidence>
<dbReference type="SUPFAM" id="SSF53850">
    <property type="entry name" value="Periplasmic binding protein-like II"/>
    <property type="match status" value="1"/>
</dbReference>
<dbReference type="PANTHER" id="PTHR30537:SF1">
    <property type="entry name" value="HTH-TYPE TRANSCRIPTIONAL REGULATOR PGRR"/>
    <property type="match status" value="1"/>
</dbReference>
<dbReference type="Gene3D" id="1.10.10.10">
    <property type="entry name" value="Winged helix-like DNA-binding domain superfamily/Winged helix DNA-binding domain"/>
    <property type="match status" value="1"/>
</dbReference>
<dbReference type="PANTHER" id="PTHR30537">
    <property type="entry name" value="HTH-TYPE TRANSCRIPTIONAL REGULATOR"/>
    <property type="match status" value="1"/>
</dbReference>
<dbReference type="SUPFAM" id="SSF46785">
    <property type="entry name" value="Winged helix' DNA-binding domain"/>
    <property type="match status" value="1"/>
</dbReference>
<keyword evidence="2" id="KW-0805">Transcription regulation</keyword>
<evidence type="ECO:0000256" key="4">
    <source>
        <dbReference type="ARBA" id="ARBA00023163"/>
    </source>
</evidence>
<comment type="similarity">
    <text evidence="1">Belongs to the LysR transcriptional regulatory family.</text>
</comment>
<evidence type="ECO:0000256" key="3">
    <source>
        <dbReference type="ARBA" id="ARBA00023125"/>
    </source>
</evidence>
<organism evidence="6 7">
    <name type="scientific">Luteimonas gilva</name>
    <dbReference type="NCBI Taxonomy" id="2572684"/>
    <lineage>
        <taxon>Bacteria</taxon>
        <taxon>Pseudomonadati</taxon>
        <taxon>Pseudomonadota</taxon>
        <taxon>Gammaproteobacteria</taxon>
        <taxon>Lysobacterales</taxon>
        <taxon>Lysobacteraceae</taxon>
        <taxon>Luteimonas</taxon>
    </lineage>
</organism>
<comment type="caution">
    <text evidence="6">The sequence shown here is derived from an EMBL/GenBank/DDBJ whole genome shotgun (WGS) entry which is preliminary data.</text>
</comment>
<dbReference type="InterPro" id="IPR058163">
    <property type="entry name" value="LysR-type_TF_proteobact-type"/>
</dbReference>
<dbReference type="InterPro" id="IPR005119">
    <property type="entry name" value="LysR_subst-bd"/>
</dbReference>
<feature type="domain" description="HTH lysR-type" evidence="5">
    <location>
        <begin position="4"/>
        <end position="61"/>
    </location>
</feature>
<keyword evidence="4" id="KW-0804">Transcription</keyword>
<evidence type="ECO:0000313" key="7">
    <source>
        <dbReference type="Proteomes" id="UP000308707"/>
    </source>
</evidence>
<accession>A0A4U5JN91</accession>
<keyword evidence="3" id="KW-0238">DNA-binding</keyword>
<protein>
    <submittedName>
        <fullName evidence="6">LysR family transcriptional regulator</fullName>
    </submittedName>
</protein>
<dbReference type="Pfam" id="PF03466">
    <property type="entry name" value="LysR_substrate"/>
    <property type="match status" value="1"/>
</dbReference>
<dbReference type="Pfam" id="PF00126">
    <property type="entry name" value="HTH_1"/>
    <property type="match status" value="1"/>
</dbReference>
<dbReference type="EMBL" id="SZUA01000002">
    <property type="protein sequence ID" value="TKR31074.1"/>
    <property type="molecule type" value="Genomic_DNA"/>
</dbReference>
<evidence type="ECO:0000313" key="6">
    <source>
        <dbReference type="EMBL" id="TKR31074.1"/>
    </source>
</evidence>
<dbReference type="InterPro" id="IPR000847">
    <property type="entry name" value="LysR_HTH_N"/>
</dbReference>
<gene>
    <name evidence="6" type="ORF">FCE95_13490</name>
</gene>
<dbReference type="GO" id="GO:0006351">
    <property type="term" value="P:DNA-templated transcription"/>
    <property type="evidence" value="ECO:0007669"/>
    <property type="project" value="TreeGrafter"/>
</dbReference>
<evidence type="ECO:0000256" key="1">
    <source>
        <dbReference type="ARBA" id="ARBA00009437"/>
    </source>
</evidence>
<name>A0A4U5JN91_9GAMM</name>
<dbReference type="GO" id="GO:0043565">
    <property type="term" value="F:sequence-specific DNA binding"/>
    <property type="evidence" value="ECO:0007669"/>
    <property type="project" value="TreeGrafter"/>
</dbReference>
<dbReference type="GO" id="GO:0003700">
    <property type="term" value="F:DNA-binding transcription factor activity"/>
    <property type="evidence" value="ECO:0007669"/>
    <property type="project" value="InterPro"/>
</dbReference>
<dbReference type="InterPro" id="IPR036388">
    <property type="entry name" value="WH-like_DNA-bd_sf"/>
</dbReference>
<proteinExistence type="inferred from homology"/>
<dbReference type="AlphaFoldDB" id="A0A4U5JN91"/>
<keyword evidence="7" id="KW-1185">Reference proteome</keyword>
<dbReference type="InterPro" id="IPR036390">
    <property type="entry name" value="WH_DNA-bd_sf"/>
</dbReference>
<dbReference type="Gene3D" id="3.40.190.290">
    <property type="match status" value="1"/>
</dbReference>